<dbReference type="Gene3D" id="3.30.1050.10">
    <property type="entry name" value="SCP2 sterol-binding domain"/>
    <property type="match status" value="1"/>
</dbReference>
<accession>A0ABX0XSL4</accession>
<evidence type="ECO:0008006" key="3">
    <source>
        <dbReference type="Google" id="ProtNLM"/>
    </source>
</evidence>
<dbReference type="EMBL" id="JAATVY010000002">
    <property type="protein sequence ID" value="NJC68991.1"/>
    <property type="molecule type" value="Genomic_DNA"/>
</dbReference>
<dbReference type="Proteomes" id="UP000722989">
    <property type="component" value="Unassembled WGS sequence"/>
</dbReference>
<sequence length="130" mass="14776">MAPPVEDWVRAFTEASDNDPEIRAHGRYFTCAYLLDMQEHRFAVWMVAGKVVAVAVDPGPLDVGYQFLVRASADTWRNFGTEVPPPMYQGIWAATFRRDMTLEGNVLVLMQNLRCFTRQIELLRTVGVPV</sequence>
<gene>
    <name evidence="1" type="ORF">HC031_04500</name>
</gene>
<protein>
    <recommendedName>
        <fullName evidence="3">SCP2 domain-containing protein</fullName>
    </recommendedName>
</protein>
<comment type="caution">
    <text evidence="1">The sequence shown here is derived from an EMBL/GenBank/DDBJ whole genome shotgun (WGS) entry which is preliminary data.</text>
</comment>
<name>A0ABX0XSL4_9ACTN</name>
<dbReference type="SUPFAM" id="SSF55718">
    <property type="entry name" value="SCP-like"/>
    <property type="match status" value="1"/>
</dbReference>
<evidence type="ECO:0000313" key="1">
    <source>
        <dbReference type="EMBL" id="NJC68991.1"/>
    </source>
</evidence>
<keyword evidence="2" id="KW-1185">Reference proteome</keyword>
<organism evidence="1 2">
    <name type="scientific">Planosporangium thailandense</name>
    <dbReference type="NCBI Taxonomy" id="765197"/>
    <lineage>
        <taxon>Bacteria</taxon>
        <taxon>Bacillati</taxon>
        <taxon>Actinomycetota</taxon>
        <taxon>Actinomycetes</taxon>
        <taxon>Micromonosporales</taxon>
        <taxon>Micromonosporaceae</taxon>
        <taxon>Planosporangium</taxon>
    </lineage>
</organism>
<proteinExistence type="predicted"/>
<dbReference type="InterPro" id="IPR036527">
    <property type="entry name" value="SCP2_sterol-bd_dom_sf"/>
</dbReference>
<evidence type="ECO:0000313" key="2">
    <source>
        <dbReference type="Proteomes" id="UP000722989"/>
    </source>
</evidence>
<reference evidence="1 2" key="1">
    <citation type="submission" date="2020-03" db="EMBL/GenBank/DDBJ databases">
        <title>WGS of the type strain of Planosporangium spp.</title>
        <authorList>
            <person name="Thawai C."/>
        </authorList>
    </citation>
    <scope>NUCLEOTIDE SEQUENCE [LARGE SCALE GENOMIC DNA]</scope>
    <source>
        <strain evidence="1 2">TBRC 5610</strain>
    </source>
</reference>